<dbReference type="Proteomes" id="UP000482578">
    <property type="component" value="Unassembled WGS sequence"/>
</dbReference>
<gene>
    <name evidence="1" type="ORF">GZH52_02330</name>
</gene>
<proteinExistence type="predicted"/>
<reference evidence="1 2" key="1">
    <citation type="submission" date="2020-02" db="EMBL/GenBank/DDBJ databases">
        <authorList>
            <person name="Yang Z."/>
        </authorList>
    </citation>
    <scope>NUCLEOTIDE SEQUENCE [LARGE SCALE GENOMIC DNA]</scope>
    <source>
        <strain evidence="1 2">HX-7-9</strain>
    </source>
</reference>
<sequence length="97" mass="10313">MGRQCRQLQRVEAEMVHGVEGGVWLQPSSEVQALPRWQLEVLLDAAVAAGPGDGTLAMRLERAYALLLDSPDGVRADCALLAGYLTSRLAGEAVLPG</sequence>
<comment type="caution">
    <text evidence="1">The sequence shown here is derived from an EMBL/GenBank/DDBJ whole genome shotgun (WGS) entry which is preliminary data.</text>
</comment>
<organism evidence="1 2">
    <name type="scientific">Crenobacter caeni</name>
    <dbReference type="NCBI Taxonomy" id="2705474"/>
    <lineage>
        <taxon>Bacteria</taxon>
        <taxon>Pseudomonadati</taxon>
        <taxon>Pseudomonadota</taxon>
        <taxon>Betaproteobacteria</taxon>
        <taxon>Neisseriales</taxon>
        <taxon>Neisseriaceae</taxon>
        <taxon>Crenobacter</taxon>
    </lineage>
</organism>
<evidence type="ECO:0000313" key="1">
    <source>
        <dbReference type="EMBL" id="NDV11634.1"/>
    </source>
</evidence>
<keyword evidence="2" id="KW-1185">Reference proteome</keyword>
<evidence type="ECO:0000313" key="2">
    <source>
        <dbReference type="Proteomes" id="UP000482578"/>
    </source>
</evidence>
<dbReference type="AlphaFoldDB" id="A0A6B2KN91"/>
<dbReference type="EMBL" id="JAAGAA010000002">
    <property type="protein sequence ID" value="NDV11634.1"/>
    <property type="molecule type" value="Genomic_DNA"/>
</dbReference>
<accession>A0A6B2KN91</accession>
<protein>
    <submittedName>
        <fullName evidence="1">Uncharacterized protein</fullName>
    </submittedName>
</protein>
<name>A0A6B2KN91_9NEIS</name>